<dbReference type="SUPFAM" id="SSF57501">
    <property type="entry name" value="Cystine-knot cytokines"/>
    <property type="match status" value="1"/>
</dbReference>
<dbReference type="InterPro" id="IPR032104">
    <property type="entry name" value="Spaetzle"/>
</dbReference>
<accession>A0ABM1M4F9</accession>
<dbReference type="PANTHER" id="PTHR23199">
    <property type="entry name" value="NEUROTROPHIN 1-RELATED"/>
    <property type="match status" value="1"/>
</dbReference>
<feature type="region of interest" description="Disordered" evidence="4">
    <location>
        <begin position="240"/>
        <end position="262"/>
    </location>
</feature>
<feature type="chain" id="PRO_5045037527" evidence="5">
    <location>
        <begin position="17"/>
        <end position="414"/>
    </location>
</feature>
<feature type="compositionally biased region" description="Low complexity" evidence="4">
    <location>
        <begin position="186"/>
        <end position="203"/>
    </location>
</feature>
<evidence type="ECO:0000256" key="5">
    <source>
        <dbReference type="SAM" id="SignalP"/>
    </source>
</evidence>
<organism evidence="7 8">
    <name type="scientific">Nicrophorus vespilloides</name>
    <name type="common">Boreal carrion beetle</name>
    <dbReference type="NCBI Taxonomy" id="110193"/>
    <lineage>
        <taxon>Eukaryota</taxon>
        <taxon>Metazoa</taxon>
        <taxon>Ecdysozoa</taxon>
        <taxon>Arthropoda</taxon>
        <taxon>Hexapoda</taxon>
        <taxon>Insecta</taxon>
        <taxon>Pterygota</taxon>
        <taxon>Neoptera</taxon>
        <taxon>Endopterygota</taxon>
        <taxon>Coleoptera</taxon>
        <taxon>Polyphaga</taxon>
        <taxon>Staphyliniformia</taxon>
        <taxon>Silphidae</taxon>
        <taxon>Nicrophorinae</taxon>
        <taxon>Nicrophorus</taxon>
    </lineage>
</organism>
<keyword evidence="3" id="KW-0325">Glycoprotein</keyword>
<evidence type="ECO:0000256" key="3">
    <source>
        <dbReference type="ARBA" id="ARBA00023180"/>
    </source>
</evidence>
<dbReference type="PANTHER" id="PTHR23199:SF5">
    <property type="entry name" value="PROTEIN SPAETZLE 4"/>
    <property type="match status" value="1"/>
</dbReference>
<dbReference type="Proteomes" id="UP000695000">
    <property type="component" value="Unplaced"/>
</dbReference>
<dbReference type="RefSeq" id="XP_017769459.1">
    <property type="nucleotide sequence ID" value="XM_017913970.1"/>
</dbReference>
<feature type="region of interest" description="Disordered" evidence="4">
    <location>
        <begin position="180"/>
        <end position="205"/>
    </location>
</feature>
<evidence type="ECO:0000256" key="4">
    <source>
        <dbReference type="SAM" id="MobiDB-lite"/>
    </source>
</evidence>
<evidence type="ECO:0000259" key="6">
    <source>
        <dbReference type="Pfam" id="PF16077"/>
    </source>
</evidence>
<gene>
    <name evidence="8" type="primary">LOC108557464</name>
</gene>
<evidence type="ECO:0000256" key="1">
    <source>
        <dbReference type="ARBA" id="ARBA00022729"/>
    </source>
</evidence>
<dbReference type="GeneID" id="108557464"/>
<sequence>MFSIFLILIYACRSHGYGYDAGTDQGACGKPYRASRMYQPPCDLTKQTYCINAGTMYPWHAVKRFIRENQGLMRRMYGDEKHFAVLKAELESNEDYSGEDRYRYDDDLYGNGDYKSRYAKQNSDFENDILEEREDVALEDVADEEEARYLQDRRDEIIMNTKFVYSHEPGMQIKLKDLQPPRFRPTSTTSTTTTTTSTTTTSTQRSVEDLEAKTLNKTVELLYENSTEIFYEVDDDNANNITTTDLSEEDGTTTEYQQETTTQKKEPSLFQEPDKTKNMLKLTGVNACPVKEEVVAPFWANNTRGEVLALLNMQPFEQYVHWEKCTHENRQMHCREGCRCEQKYRLHRMLAYDPNNECRGIFSDWFLFPSCCICKCYDLQLEIRITSRSPRSRDPEKGIPSWFKKKTKKGFNKD</sequence>
<evidence type="ECO:0000313" key="7">
    <source>
        <dbReference type="Proteomes" id="UP000695000"/>
    </source>
</evidence>
<proteinExistence type="predicted"/>
<dbReference type="Gene3D" id="2.10.90.10">
    <property type="entry name" value="Cystine-knot cytokines"/>
    <property type="match status" value="1"/>
</dbReference>
<dbReference type="InterPro" id="IPR052444">
    <property type="entry name" value="Spz/Toll_ligand-like"/>
</dbReference>
<feature type="region of interest" description="Disordered" evidence="4">
    <location>
        <begin position="390"/>
        <end position="414"/>
    </location>
</feature>
<evidence type="ECO:0000256" key="2">
    <source>
        <dbReference type="ARBA" id="ARBA00023157"/>
    </source>
</evidence>
<keyword evidence="2" id="KW-1015">Disulfide bond</keyword>
<feature type="domain" description="Spaetzle" evidence="6">
    <location>
        <begin position="286"/>
        <end position="376"/>
    </location>
</feature>
<feature type="compositionally biased region" description="Basic residues" evidence="4">
    <location>
        <begin position="403"/>
        <end position="414"/>
    </location>
</feature>
<keyword evidence="1 5" id="KW-0732">Signal</keyword>
<reference evidence="8" key="1">
    <citation type="submission" date="2025-08" db="UniProtKB">
        <authorList>
            <consortium name="RefSeq"/>
        </authorList>
    </citation>
    <scope>IDENTIFICATION</scope>
    <source>
        <tissue evidence="8">Whole Larva</tissue>
    </source>
</reference>
<keyword evidence="7" id="KW-1185">Reference proteome</keyword>
<dbReference type="Pfam" id="PF16077">
    <property type="entry name" value="Spaetzle"/>
    <property type="match status" value="1"/>
</dbReference>
<protein>
    <submittedName>
        <fullName evidence="8">Uncharacterized protein LOC108557464 isoform X1</fullName>
    </submittedName>
</protein>
<feature type="signal peptide" evidence="5">
    <location>
        <begin position="1"/>
        <end position="16"/>
    </location>
</feature>
<dbReference type="InterPro" id="IPR029034">
    <property type="entry name" value="Cystine-knot_cytokine"/>
</dbReference>
<name>A0ABM1M4F9_NICVS</name>
<evidence type="ECO:0000313" key="8">
    <source>
        <dbReference type="RefSeq" id="XP_017769459.1"/>
    </source>
</evidence>